<comment type="subcellular location">
    <subcellularLocation>
        <location evidence="7">Cytoplasm</location>
    </subcellularLocation>
</comment>
<evidence type="ECO:0000256" key="5">
    <source>
        <dbReference type="ARBA" id="ARBA00023002"/>
    </source>
</evidence>
<dbReference type="PROSITE" id="PS01223">
    <property type="entry name" value="PROA"/>
    <property type="match status" value="1"/>
</dbReference>
<comment type="catalytic activity">
    <reaction evidence="6 7">
        <text>L-glutamate 5-semialdehyde + phosphate + NADP(+) = L-glutamyl 5-phosphate + NADPH + H(+)</text>
        <dbReference type="Rhea" id="RHEA:19541"/>
        <dbReference type="ChEBI" id="CHEBI:15378"/>
        <dbReference type="ChEBI" id="CHEBI:43474"/>
        <dbReference type="ChEBI" id="CHEBI:57783"/>
        <dbReference type="ChEBI" id="CHEBI:58066"/>
        <dbReference type="ChEBI" id="CHEBI:58274"/>
        <dbReference type="ChEBI" id="CHEBI:58349"/>
        <dbReference type="EC" id="1.2.1.41"/>
    </reaction>
</comment>
<dbReference type="RefSeq" id="WP_094691140.1">
    <property type="nucleotide sequence ID" value="NZ_MWWQ01000006.1"/>
</dbReference>
<keyword evidence="10" id="KW-1185">Reference proteome</keyword>
<dbReference type="CDD" id="cd07079">
    <property type="entry name" value="ALDH_F18-19_ProA-GPR"/>
    <property type="match status" value="1"/>
</dbReference>
<dbReference type="OrthoDB" id="9809970at2"/>
<dbReference type="Gene3D" id="3.40.605.10">
    <property type="entry name" value="Aldehyde Dehydrogenase, Chain A, domain 1"/>
    <property type="match status" value="1"/>
</dbReference>
<dbReference type="Gene3D" id="3.40.309.10">
    <property type="entry name" value="Aldehyde Dehydrogenase, Chain A, domain 2"/>
    <property type="match status" value="1"/>
</dbReference>
<dbReference type="PANTHER" id="PTHR11063">
    <property type="entry name" value="GLUTAMATE SEMIALDEHYDE DEHYDROGENASE"/>
    <property type="match status" value="1"/>
</dbReference>
<dbReference type="GO" id="GO:0055129">
    <property type="term" value="P:L-proline biosynthetic process"/>
    <property type="evidence" value="ECO:0007669"/>
    <property type="project" value="UniProtKB-UniRule"/>
</dbReference>
<dbReference type="EC" id="1.2.1.41" evidence="7"/>
<keyword evidence="5 7" id="KW-0560">Oxidoreductase</keyword>
<dbReference type="NCBIfam" id="NF001221">
    <property type="entry name" value="PRK00197.1"/>
    <property type="match status" value="1"/>
</dbReference>
<evidence type="ECO:0000256" key="6">
    <source>
        <dbReference type="ARBA" id="ARBA00049024"/>
    </source>
</evidence>
<comment type="pathway">
    <text evidence="1 7">Amino-acid biosynthesis; L-proline biosynthesis; L-glutamate 5-semialdehyde from L-glutamate: step 2/2.</text>
</comment>
<dbReference type="Pfam" id="PF00171">
    <property type="entry name" value="Aldedh"/>
    <property type="match status" value="1"/>
</dbReference>
<dbReference type="HAMAP" id="MF_00412">
    <property type="entry name" value="ProA"/>
    <property type="match status" value="1"/>
</dbReference>
<evidence type="ECO:0000313" key="9">
    <source>
        <dbReference type="EMBL" id="OZG52025.1"/>
    </source>
</evidence>
<keyword evidence="4 7" id="KW-0521">NADP</keyword>
<keyword evidence="2 7" id="KW-0028">Amino-acid biosynthesis</keyword>
<dbReference type="PANTHER" id="PTHR11063:SF8">
    <property type="entry name" value="DELTA-1-PYRROLINE-5-CARBOXYLATE SYNTHASE"/>
    <property type="match status" value="1"/>
</dbReference>
<name>A0A261EYW6_9BIFI</name>
<keyword evidence="3 7" id="KW-0641">Proline biosynthesis</keyword>
<reference evidence="9 10" key="1">
    <citation type="journal article" date="2017" name="BMC Genomics">
        <title>Comparative genomic and phylogenomic analyses of the Bifidobacteriaceae family.</title>
        <authorList>
            <person name="Lugli G.A."/>
            <person name="Milani C."/>
            <person name="Turroni F."/>
            <person name="Duranti S."/>
            <person name="Mancabelli L."/>
            <person name="Mangifesta M."/>
            <person name="Ferrario C."/>
            <person name="Modesto M."/>
            <person name="Mattarelli P."/>
            <person name="Jiri K."/>
            <person name="van Sinderen D."/>
            <person name="Ventura M."/>
        </authorList>
    </citation>
    <scope>NUCLEOTIDE SEQUENCE [LARGE SCALE GENOMIC DNA]</scope>
    <source>
        <strain evidence="9 10">DSM 24744</strain>
    </source>
</reference>
<proteinExistence type="inferred from homology"/>
<dbReference type="InterPro" id="IPR012134">
    <property type="entry name" value="Glu-5-SA_DH"/>
</dbReference>
<evidence type="ECO:0000256" key="2">
    <source>
        <dbReference type="ARBA" id="ARBA00022605"/>
    </source>
</evidence>
<sequence>MDDSNAVADALVTVRRMAAQAKDAQHDLARASTDRKNALLLAIADALVANATAIREANDADYAAAQESGMSQGLLDRLRFDEARVESTAQGVRNVAALPDPVGRVVRGNNLPNGIRLTQVRVPMGVVGMIYEARPNVTIDVAALCLKSGNAVILRGGHAALHTNEATLDVIGRTLAEQGFDPALVQSVDHIGRPGATAMMQARGSIDVLVPRGGAGLIKAVVENSKVPTIETGSGNCHIYVDKAADLGKTIPILINAKTQRVGVCNAAEKLLVHKDVASEELPLAATALREHHVLMHADDETRRILGDAGLMGDDVVPATDEDWDTEYLDYQIGIKVVGSLDEAIRHITAHSTGHTEAIISEDYAAIEEFTARVDSAVVMVNASTRFTDGGMFGLGAELGISTQKLHARGPMGLEELTTTKWIAYGNGQVRK</sequence>
<dbReference type="InterPro" id="IPR016161">
    <property type="entry name" value="Ald_DH/histidinol_DH"/>
</dbReference>
<dbReference type="PIRSF" id="PIRSF000151">
    <property type="entry name" value="GPR"/>
    <property type="match status" value="1"/>
</dbReference>
<dbReference type="InterPro" id="IPR015590">
    <property type="entry name" value="Aldehyde_DH_dom"/>
</dbReference>
<dbReference type="SUPFAM" id="SSF53720">
    <property type="entry name" value="ALDH-like"/>
    <property type="match status" value="1"/>
</dbReference>
<dbReference type="GO" id="GO:0005737">
    <property type="term" value="C:cytoplasm"/>
    <property type="evidence" value="ECO:0007669"/>
    <property type="project" value="UniProtKB-SubCell"/>
</dbReference>
<dbReference type="GO" id="GO:0004350">
    <property type="term" value="F:glutamate-5-semialdehyde dehydrogenase activity"/>
    <property type="evidence" value="ECO:0007669"/>
    <property type="project" value="UniProtKB-UniRule"/>
</dbReference>
<protein>
    <recommendedName>
        <fullName evidence="7">Gamma-glutamyl phosphate reductase</fullName>
        <shortName evidence="7">GPR</shortName>
        <ecNumber evidence="7">1.2.1.41</ecNumber>
    </recommendedName>
    <alternativeName>
        <fullName evidence="7">Glutamate-5-semialdehyde dehydrogenase</fullName>
    </alternativeName>
    <alternativeName>
        <fullName evidence="7">Glutamyl-gamma-semialdehyde dehydrogenase</fullName>
        <shortName evidence="7">GSA dehydrogenase</shortName>
    </alternativeName>
</protein>
<evidence type="ECO:0000313" key="10">
    <source>
        <dbReference type="Proteomes" id="UP000216454"/>
    </source>
</evidence>
<dbReference type="AlphaFoldDB" id="A0A261EYW6"/>
<dbReference type="EMBL" id="MWWQ01000006">
    <property type="protein sequence ID" value="OZG52025.1"/>
    <property type="molecule type" value="Genomic_DNA"/>
</dbReference>
<feature type="domain" description="Aldehyde dehydrogenase" evidence="8">
    <location>
        <begin position="13"/>
        <end position="300"/>
    </location>
</feature>
<evidence type="ECO:0000256" key="7">
    <source>
        <dbReference type="HAMAP-Rule" id="MF_00412"/>
    </source>
</evidence>
<evidence type="ECO:0000256" key="4">
    <source>
        <dbReference type="ARBA" id="ARBA00022857"/>
    </source>
</evidence>
<dbReference type="GO" id="GO:0050661">
    <property type="term" value="F:NADP binding"/>
    <property type="evidence" value="ECO:0007669"/>
    <property type="project" value="InterPro"/>
</dbReference>
<dbReference type="FunFam" id="3.40.309.10:FF:000006">
    <property type="entry name" value="Gamma-glutamyl phosphate reductase"/>
    <property type="match status" value="1"/>
</dbReference>
<evidence type="ECO:0000256" key="1">
    <source>
        <dbReference type="ARBA" id="ARBA00004985"/>
    </source>
</evidence>
<comment type="caution">
    <text evidence="9">The sequence shown here is derived from an EMBL/GenBank/DDBJ whole genome shotgun (WGS) entry which is preliminary data.</text>
</comment>
<dbReference type="InterPro" id="IPR020593">
    <property type="entry name" value="G-glutamylP_reductase_CS"/>
</dbReference>
<gene>
    <name evidence="7" type="primary">proA</name>
    <name evidence="9" type="ORF">PSSU_0808</name>
</gene>
<comment type="function">
    <text evidence="7">Catalyzes the NADPH-dependent reduction of L-glutamate 5-phosphate into L-glutamate 5-semialdehyde and phosphate. The product spontaneously undergoes cyclization to form 1-pyrroline-5-carboxylate.</text>
</comment>
<dbReference type="InterPro" id="IPR016163">
    <property type="entry name" value="Ald_DH_C"/>
</dbReference>
<evidence type="ECO:0000256" key="3">
    <source>
        <dbReference type="ARBA" id="ARBA00022650"/>
    </source>
</evidence>
<organism evidence="9 10">
    <name type="scientific">Pseudoscardovia suis</name>
    <dbReference type="NCBI Taxonomy" id="987063"/>
    <lineage>
        <taxon>Bacteria</taxon>
        <taxon>Bacillati</taxon>
        <taxon>Actinomycetota</taxon>
        <taxon>Actinomycetes</taxon>
        <taxon>Bifidobacteriales</taxon>
        <taxon>Bifidobacteriaceae</taxon>
        <taxon>Pseudoscardovia</taxon>
    </lineage>
</organism>
<comment type="similarity">
    <text evidence="7">Belongs to the gamma-glutamyl phosphate reductase family.</text>
</comment>
<accession>A0A261EYW6</accession>
<dbReference type="InterPro" id="IPR016162">
    <property type="entry name" value="Ald_DH_N"/>
</dbReference>
<dbReference type="InterPro" id="IPR000965">
    <property type="entry name" value="GPR_dom"/>
</dbReference>
<dbReference type="Proteomes" id="UP000216454">
    <property type="component" value="Unassembled WGS sequence"/>
</dbReference>
<dbReference type="NCBIfam" id="TIGR00407">
    <property type="entry name" value="proA"/>
    <property type="match status" value="1"/>
</dbReference>
<evidence type="ECO:0000259" key="8">
    <source>
        <dbReference type="Pfam" id="PF00171"/>
    </source>
</evidence>
<dbReference type="UniPathway" id="UPA00098">
    <property type="reaction ID" value="UER00360"/>
</dbReference>
<keyword evidence="7" id="KW-0963">Cytoplasm</keyword>